<comment type="function">
    <text evidence="2">Magnesium transporter that may mediate the influx of magnesium.</text>
</comment>
<keyword evidence="2" id="KW-0472">Membrane</keyword>
<dbReference type="GO" id="GO:0015095">
    <property type="term" value="F:magnesium ion transmembrane transporter activity"/>
    <property type="evidence" value="ECO:0007669"/>
    <property type="project" value="TreeGrafter"/>
</dbReference>
<keyword evidence="3" id="KW-0175">Coiled coil</keyword>
<keyword evidence="2" id="KW-1133">Transmembrane helix</keyword>
<feature type="region of interest" description="Disordered" evidence="4">
    <location>
        <begin position="341"/>
        <end position="383"/>
    </location>
</feature>
<feature type="coiled-coil region" evidence="3">
    <location>
        <begin position="283"/>
        <end position="310"/>
    </location>
</feature>
<gene>
    <name evidence="5" type="ORF">DTER00134_LOCUS6720</name>
</gene>
<keyword evidence="2" id="KW-0813">Transport</keyword>
<protein>
    <recommendedName>
        <fullName evidence="2">Magnesium transporter</fullName>
    </recommendedName>
</protein>
<dbReference type="EMBL" id="HBIP01011919">
    <property type="protein sequence ID" value="CAE0491647.1"/>
    <property type="molecule type" value="Transcribed_RNA"/>
</dbReference>
<comment type="subcellular location">
    <subcellularLocation>
        <location evidence="2">Membrane</location>
        <topology evidence="2">Multi-pass membrane protein</topology>
    </subcellularLocation>
</comment>
<dbReference type="PANTHER" id="PTHR13890">
    <property type="entry name" value="RNA SPLICING PROTEIN MRS2, MITOCHONDRIAL"/>
    <property type="match status" value="1"/>
</dbReference>
<dbReference type="GO" id="GO:0016020">
    <property type="term" value="C:membrane"/>
    <property type="evidence" value="ECO:0007669"/>
    <property type="project" value="UniProtKB-SubCell"/>
</dbReference>
<proteinExistence type="inferred from homology"/>
<name>A0A7S3QSQ2_DUNTE</name>
<keyword evidence="2" id="KW-0812">Transmembrane</keyword>
<feature type="transmembrane region" description="Helical" evidence="2">
    <location>
        <begin position="490"/>
        <end position="511"/>
    </location>
</feature>
<feature type="transmembrane region" description="Helical" evidence="2">
    <location>
        <begin position="440"/>
        <end position="464"/>
    </location>
</feature>
<dbReference type="Gene3D" id="2.40.128.330">
    <property type="match status" value="1"/>
</dbReference>
<feature type="compositionally biased region" description="Low complexity" evidence="4">
    <location>
        <begin position="363"/>
        <end position="381"/>
    </location>
</feature>
<comment type="similarity">
    <text evidence="1 2">Belongs to the CorA metal ion transporter (MIT) (TC 1.A.35.5) family.</text>
</comment>
<feature type="compositionally biased region" description="Basic and acidic residues" evidence="4">
    <location>
        <begin position="22"/>
        <end position="61"/>
    </location>
</feature>
<evidence type="ECO:0000313" key="5">
    <source>
        <dbReference type="EMBL" id="CAE0491647.1"/>
    </source>
</evidence>
<accession>A0A7S3QSQ2</accession>
<sequence>MKPLYEETSPRMVELSQVVLDGHSDPNGHHHQVHDAESHPSEPMHSNDQDEEHLHSNHQDEEQGAAGNKVGTDRLTPLNGANGHLIMGHKTGAKRKAMYHQDVSPHNWLRLDGQGNTHLISTGKYKLAVQLLGVQPRDLRLLDPRLASALSPIAILVRENSIVVNLFSIRCIITQDYVLVVNPEDAHAAALIQELRKKLRDPTHLGQVMLQPAMSRLLASTAMQRAQRSGKTIGLSFELKVLEICLEKVVSDLGNEVQQVASVLLPILDKMAKRVVVAELELIRRHQTKLNQLTMRLLALKELAEKFLQNDEWMYKLSLNAVAAAAAIKISRAGSVRGSYAHTPIKGRSRSQSKRASLDGGNSLSSLTSSSSSSSSSSDSLSPEDQAEIAVVEMMLEAYQMQMEKIHNKVKTLDNAILDAQSMVHIRLNVHRNRLTNVDLWITAFNTALIIGASVSGLFGVNLFGKDPNGEKLLVEPCDGCDVTAIFDQVALAGASLGPLIVVFVFIYIAIRTGFM</sequence>
<dbReference type="AlphaFoldDB" id="A0A7S3QSQ2"/>
<dbReference type="CDD" id="cd12823">
    <property type="entry name" value="Mrs2_Mfm1p-like"/>
    <property type="match status" value="1"/>
</dbReference>
<keyword evidence="2" id="KW-0406">Ion transport</keyword>
<dbReference type="Pfam" id="PF22099">
    <property type="entry name" value="MRS2-like"/>
    <property type="match status" value="1"/>
</dbReference>
<feature type="region of interest" description="Disordered" evidence="4">
    <location>
        <begin position="21"/>
        <end position="81"/>
    </location>
</feature>
<evidence type="ECO:0000256" key="3">
    <source>
        <dbReference type="SAM" id="Coils"/>
    </source>
</evidence>
<organism evidence="5">
    <name type="scientific">Dunaliella tertiolecta</name>
    <name type="common">Green alga</name>
    <dbReference type="NCBI Taxonomy" id="3047"/>
    <lineage>
        <taxon>Eukaryota</taxon>
        <taxon>Viridiplantae</taxon>
        <taxon>Chlorophyta</taxon>
        <taxon>core chlorophytes</taxon>
        <taxon>Chlorophyceae</taxon>
        <taxon>CS clade</taxon>
        <taxon>Chlamydomonadales</taxon>
        <taxon>Dunaliellaceae</taxon>
        <taxon>Dunaliella</taxon>
    </lineage>
</organism>
<evidence type="ECO:0000256" key="4">
    <source>
        <dbReference type="SAM" id="MobiDB-lite"/>
    </source>
</evidence>
<reference evidence="5" key="1">
    <citation type="submission" date="2021-01" db="EMBL/GenBank/DDBJ databases">
        <authorList>
            <person name="Corre E."/>
            <person name="Pelletier E."/>
            <person name="Niang G."/>
            <person name="Scheremetjew M."/>
            <person name="Finn R."/>
            <person name="Kale V."/>
            <person name="Holt S."/>
            <person name="Cochrane G."/>
            <person name="Meng A."/>
            <person name="Brown T."/>
            <person name="Cohen L."/>
        </authorList>
    </citation>
    <scope>NUCLEOTIDE SEQUENCE</scope>
    <source>
        <strain evidence="5">CCMP1320</strain>
    </source>
</reference>
<evidence type="ECO:0000256" key="1">
    <source>
        <dbReference type="ARBA" id="ARBA00007535"/>
    </source>
</evidence>
<keyword evidence="2" id="KW-0460">Magnesium</keyword>
<dbReference type="Gene3D" id="1.20.58.340">
    <property type="entry name" value="Magnesium transport protein CorA, transmembrane region"/>
    <property type="match status" value="1"/>
</dbReference>
<dbReference type="PANTHER" id="PTHR13890:SF31">
    <property type="entry name" value="MAGNESIUM TRANSPORTER MRS2-2-RELATED"/>
    <property type="match status" value="1"/>
</dbReference>
<evidence type="ECO:0000256" key="2">
    <source>
        <dbReference type="RuleBase" id="RU366041"/>
    </source>
</evidence>
<dbReference type="InterPro" id="IPR039204">
    <property type="entry name" value="MRS2-like"/>
</dbReference>